<dbReference type="Gene3D" id="1.10.357.10">
    <property type="entry name" value="Tetracycline Repressor, domain 2"/>
    <property type="match status" value="1"/>
</dbReference>
<evidence type="ECO:0000313" key="7">
    <source>
        <dbReference type="Proteomes" id="UP001157961"/>
    </source>
</evidence>
<evidence type="ECO:0000259" key="5">
    <source>
        <dbReference type="PROSITE" id="PS50977"/>
    </source>
</evidence>
<dbReference type="PROSITE" id="PS50977">
    <property type="entry name" value="HTH_TETR_2"/>
    <property type="match status" value="1"/>
</dbReference>
<dbReference type="InterPro" id="IPR050109">
    <property type="entry name" value="HTH-type_TetR-like_transc_reg"/>
</dbReference>
<keyword evidence="3" id="KW-0804">Transcription</keyword>
<keyword evidence="2 4" id="KW-0238">DNA-binding</keyword>
<name>A0ABY1PEA9_9RHOB</name>
<evidence type="ECO:0000256" key="2">
    <source>
        <dbReference type="ARBA" id="ARBA00023125"/>
    </source>
</evidence>
<sequence>MARTIAKDHEQKRVHILKSAARVFAEQGYDRASMSVLAKECGISKANIYHYYDSKDALLFDVLDSYLKDLRNRICEIDLSGLGAKAQLRMVVREILFAYQGADYEHRVQSTAMQALPEQQQKVLRGYQRDLVNQVSKVVAASAESVFDDDPVRLRETTMSVFGMLNWYYMWQHGADTEARERYAELATNLVLGGVRGLA</sequence>
<evidence type="ECO:0000256" key="4">
    <source>
        <dbReference type="PROSITE-ProRule" id="PRU00335"/>
    </source>
</evidence>
<evidence type="ECO:0000313" key="6">
    <source>
        <dbReference type="EMBL" id="SMP32323.1"/>
    </source>
</evidence>
<dbReference type="Pfam" id="PF00440">
    <property type="entry name" value="TetR_N"/>
    <property type="match status" value="1"/>
</dbReference>
<proteinExistence type="predicted"/>
<dbReference type="SUPFAM" id="SSF46689">
    <property type="entry name" value="Homeodomain-like"/>
    <property type="match status" value="1"/>
</dbReference>
<evidence type="ECO:0000256" key="1">
    <source>
        <dbReference type="ARBA" id="ARBA00023015"/>
    </source>
</evidence>
<dbReference type="Proteomes" id="UP001157961">
    <property type="component" value="Unassembled WGS sequence"/>
</dbReference>
<evidence type="ECO:0000256" key="3">
    <source>
        <dbReference type="ARBA" id="ARBA00023163"/>
    </source>
</evidence>
<dbReference type="PANTHER" id="PTHR30055:SF234">
    <property type="entry name" value="HTH-TYPE TRANSCRIPTIONAL REGULATOR BETI"/>
    <property type="match status" value="1"/>
</dbReference>
<gene>
    <name evidence="6" type="ORF">SAMN06265373_108172</name>
</gene>
<reference evidence="6 7" key="1">
    <citation type="submission" date="2017-05" db="EMBL/GenBank/DDBJ databases">
        <authorList>
            <person name="Varghese N."/>
            <person name="Submissions S."/>
        </authorList>
    </citation>
    <scope>NUCLEOTIDE SEQUENCE [LARGE SCALE GENOMIC DNA]</scope>
    <source>
        <strain evidence="6 7">DSM 29734</strain>
    </source>
</reference>
<dbReference type="InterPro" id="IPR009057">
    <property type="entry name" value="Homeodomain-like_sf"/>
</dbReference>
<dbReference type="Gene3D" id="1.10.10.60">
    <property type="entry name" value="Homeodomain-like"/>
    <property type="match status" value="1"/>
</dbReference>
<dbReference type="SUPFAM" id="SSF48498">
    <property type="entry name" value="Tetracyclin repressor-like, C-terminal domain"/>
    <property type="match status" value="1"/>
</dbReference>
<dbReference type="InterPro" id="IPR041490">
    <property type="entry name" value="KstR2_TetR_C"/>
</dbReference>
<keyword evidence="1" id="KW-0805">Transcription regulation</keyword>
<keyword evidence="7" id="KW-1185">Reference proteome</keyword>
<dbReference type="PANTHER" id="PTHR30055">
    <property type="entry name" value="HTH-TYPE TRANSCRIPTIONAL REGULATOR RUTR"/>
    <property type="match status" value="1"/>
</dbReference>
<dbReference type="Pfam" id="PF17932">
    <property type="entry name" value="TetR_C_24"/>
    <property type="match status" value="1"/>
</dbReference>
<feature type="domain" description="HTH tetR-type" evidence="5">
    <location>
        <begin position="10"/>
        <end position="70"/>
    </location>
</feature>
<dbReference type="EMBL" id="FXTY01000008">
    <property type="protein sequence ID" value="SMP32323.1"/>
    <property type="molecule type" value="Genomic_DNA"/>
</dbReference>
<dbReference type="PRINTS" id="PR00455">
    <property type="entry name" value="HTHTETR"/>
</dbReference>
<feature type="DNA-binding region" description="H-T-H motif" evidence="4">
    <location>
        <begin position="33"/>
        <end position="52"/>
    </location>
</feature>
<dbReference type="InterPro" id="IPR001647">
    <property type="entry name" value="HTH_TetR"/>
</dbReference>
<dbReference type="InterPro" id="IPR036271">
    <property type="entry name" value="Tet_transcr_reg_TetR-rel_C_sf"/>
</dbReference>
<organism evidence="6 7">
    <name type="scientific">Shimia sagamensis</name>
    <dbReference type="NCBI Taxonomy" id="1566352"/>
    <lineage>
        <taxon>Bacteria</taxon>
        <taxon>Pseudomonadati</taxon>
        <taxon>Pseudomonadota</taxon>
        <taxon>Alphaproteobacteria</taxon>
        <taxon>Rhodobacterales</taxon>
        <taxon>Roseobacteraceae</taxon>
    </lineage>
</organism>
<accession>A0ABY1PEA9</accession>
<dbReference type="RefSeq" id="WP_283427469.1">
    <property type="nucleotide sequence ID" value="NZ_FXTY01000008.1"/>
</dbReference>
<comment type="caution">
    <text evidence="6">The sequence shown here is derived from an EMBL/GenBank/DDBJ whole genome shotgun (WGS) entry which is preliminary data.</text>
</comment>
<protein>
    <submittedName>
        <fullName evidence="6">Transcriptional regulator, TetR family</fullName>
    </submittedName>
</protein>